<name>A0ABU8F0D3_9BACI</name>
<protein>
    <submittedName>
        <fullName evidence="1">Uncharacterized protein</fullName>
    </submittedName>
</protein>
<evidence type="ECO:0000313" key="2">
    <source>
        <dbReference type="Proteomes" id="UP001364890"/>
    </source>
</evidence>
<gene>
    <name evidence="1" type="ORF">WAX74_02230</name>
</gene>
<proteinExistence type="predicted"/>
<dbReference type="EMBL" id="JBAWSY010000001">
    <property type="protein sequence ID" value="MEI4768472.1"/>
    <property type="molecule type" value="Genomic_DNA"/>
</dbReference>
<sequence length="53" mass="6365">MIFIKNELNYLLEDYRNCENPSIKEQILEDINLLNEALAILQLQEQESYNIHQ</sequence>
<accession>A0ABU8F0D3</accession>
<reference evidence="1 2" key="1">
    <citation type="submission" date="2024-01" db="EMBL/GenBank/DDBJ databases">
        <title>Seven novel Bacillus-like species.</title>
        <authorList>
            <person name="Liu G."/>
        </authorList>
    </citation>
    <scope>NUCLEOTIDE SEQUENCE [LARGE SCALE GENOMIC DNA]</scope>
    <source>
        <strain evidence="1 2">FJAT-51614</strain>
    </source>
</reference>
<organism evidence="1 2">
    <name type="scientific">Psychrobacillus mangrovi</name>
    <dbReference type="NCBI Taxonomy" id="3117745"/>
    <lineage>
        <taxon>Bacteria</taxon>
        <taxon>Bacillati</taxon>
        <taxon>Bacillota</taxon>
        <taxon>Bacilli</taxon>
        <taxon>Bacillales</taxon>
        <taxon>Bacillaceae</taxon>
        <taxon>Psychrobacillus</taxon>
    </lineage>
</organism>
<comment type="caution">
    <text evidence="1">The sequence shown here is derived from an EMBL/GenBank/DDBJ whole genome shotgun (WGS) entry which is preliminary data.</text>
</comment>
<dbReference type="Proteomes" id="UP001364890">
    <property type="component" value="Unassembled WGS sequence"/>
</dbReference>
<keyword evidence="2" id="KW-1185">Reference proteome</keyword>
<evidence type="ECO:0000313" key="1">
    <source>
        <dbReference type="EMBL" id="MEI4768472.1"/>
    </source>
</evidence>
<dbReference type="RefSeq" id="WP_336496021.1">
    <property type="nucleotide sequence ID" value="NZ_JBAWSY010000001.1"/>
</dbReference>